<evidence type="ECO:0000313" key="3">
    <source>
        <dbReference type="Proteomes" id="UP000276133"/>
    </source>
</evidence>
<evidence type="ECO:0000256" key="1">
    <source>
        <dbReference type="SAM" id="MobiDB-lite"/>
    </source>
</evidence>
<feature type="compositionally biased region" description="Basic and acidic residues" evidence="1">
    <location>
        <begin position="30"/>
        <end position="50"/>
    </location>
</feature>
<dbReference type="Proteomes" id="UP000276133">
    <property type="component" value="Unassembled WGS sequence"/>
</dbReference>
<feature type="region of interest" description="Disordered" evidence="1">
    <location>
        <begin position="30"/>
        <end position="59"/>
    </location>
</feature>
<accession>A0A3M7RXQ8</accession>
<proteinExistence type="predicted"/>
<reference evidence="2 3" key="1">
    <citation type="journal article" date="2018" name="Sci. Rep.">
        <title>Genomic signatures of local adaptation to the degree of environmental predictability in rotifers.</title>
        <authorList>
            <person name="Franch-Gras L."/>
            <person name="Hahn C."/>
            <person name="Garcia-Roger E.M."/>
            <person name="Carmona M.J."/>
            <person name="Serra M."/>
            <person name="Gomez A."/>
        </authorList>
    </citation>
    <scope>NUCLEOTIDE SEQUENCE [LARGE SCALE GENOMIC DNA]</scope>
    <source>
        <strain evidence="2">HYR1</strain>
    </source>
</reference>
<sequence>MVWKTISNKGNELERSKSCIKTIIDRYDQTNSYDDRPRSGRPEIPTKKNDPQLSPFEKI</sequence>
<evidence type="ECO:0000313" key="2">
    <source>
        <dbReference type="EMBL" id="RNA28107.1"/>
    </source>
</evidence>
<organism evidence="2 3">
    <name type="scientific">Brachionus plicatilis</name>
    <name type="common">Marine rotifer</name>
    <name type="synonym">Brachionus muelleri</name>
    <dbReference type="NCBI Taxonomy" id="10195"/>
    <lineage>
        <taxon>Eukaryota</taxon>
        <taxon>Metazoa</taxon>
        <taxon>Spiralia</taxon>
        <taxon>Gnathifera</taxon>
        <taxon>Rotifera</taxon>
        <taxon>Eurotatoria</taxon>
        <taxon>Monogononta</taxon>
        <taxon>Pseudotrocha</taxon>
        <taxon>Ploima</taxon>
        <taxon>Brachionidae</taxon>
        <taxon>Brachionus</taxon>
    </lineage>
</organism>
<dbReference type="OrthoDB" id="4843387at2759"/>
<gene>
    <name evidence="2" type="ORF">BpHYR1_009817</name>
</gene>
<keyword evidence="3" id="KW-1185">Reference proteome</keyword>
<dbReference type="AlphaFoldDB" id="A0A3M7RXQ8"/>
<dbReference type="EMBL" id="REGN01002435">
    <property type="protein sequence ID" value="RNA28107.1"/>
    <property type="molecule type" value="Genomic_DNA"/>
</dbReference>
<name>A0A3M7RXQ8_BRAPC</name>
<protein>
    <submittedName>
        <fullName evidence="2">Uncharacterized protein</fullName>
    </submittedName>
</protein>
<comment type="caution">
    <text evidence="2">The sequence shown here is derived from an EMBL/GenBank/DDBJ whole genome shotgun (WGS) entry which is preliminary data.</text>
</comment>